<dbReference type="InterPro" id="IPR037219">
    <property type="entry name" value="Peptidase_M41-like"/>
</dbReference>
<keyword evidence="3" id="KW-1185">Reference proteome</keyword>
<dbReference type="Gene3D" id="1.20.58.760">
    <property type="entry name" value="Peptidase M41"/>
    <property type="match status" value="1"/>
</dbReference>
<feature type="domain" description="Peptidase M41" evidence="1">
    <location>
        <begin position="3"/>
        <end position="79"/>
    </location>
</feature>
<evidence type="ECO:0000259" key="1">
    <source>
        <dbReference type="Pfam" id="PF01434"/>
    </source>
</evidence>
<dbReference type="SUPFAM" id="SSF140990">
    <property type="entry name" value="FtsH protease domain-like"/>
    <property type="match status" value="1"/>
</dbReference>
<reference evidence="2 3" key="1">
    <citation type="submission" date="2016-11" db="EMBL/GenBank/DDBJ databases">
        <title>Comparative genomics of Acidibacillus ferroxidans species.</title>
        <authorList>
            <person name="Oliveira G."/>
            <person name="Nunes G."/>
            <person name="Oliveira R."/>
            <person name="Araujo F."/>
            <person name="Salim A."/>
            <person name="Scholte L."/>
            <person name="Morais D."/>
            <person name="Nancucheo I."/>
            <person name="Johnson D.B."/>
            <person name="Grail B."/>
            <person name="Bittencourt J."/>
            <person name="Valadares R."/>
        </authorList>
    </citation>
    <scope>NUCLEOTIDE SEQUENCE [LARGE SCALE GENOMIC DNA]</scope>
    <source>
        <strain evidence="2 3">Y002</strain>
    </source>
</reference>
<dbReference type="InterPro" id="IPR000642">
    <property type="entry name" value="Peptidase_M41"/>
</dbReference>
<comment type="caution">
    <text evidence="2">The sequence shown here is derived from an EMBL/GenBank/DDBJ whole genome shotgun (WGS) entry which is preliminary data.</text>
</comment>
<evidence type="ECO:0000313" key="2">
    <source>
        <dbReference type="EMBL" id="PWI55850.1"/>
    </source>
</evidence>
<dbReference type="GO" id="GO:0006508">
    <property type="term" value="P:proteolysis"/>
    <property type="evidence" value="ECO:0007669"/>
    <property type="project" value="InterPro"/>
</dbReference>
<dbReference type="AlphaFoldDB" id="A0A2U3D3H6"/>
<accession>A0A2U3D3H6</accession>
<dbReference type="GO" id="GO:0005524">
    <property type="term" value="F:ATP binding"/>
    <property type="evidence" value="ECO:0007669"/>
    <property type="project" value="InterPro"/>
</dbReference>
<dbReference type="Proteomes" id="UP000245380">
    <property type="component" value="Unassembled WGS sequence"/>
</dbReference>
<dbReference type="EMBL" id="MPDK01000039">
    <property type="protein sequence ID" value="PWI55850.1"/>
    <property type="molecule type" value="Genomic_DNA"/>
</dbReference>
<name>A0A2U3D3H6_SULT2</name>
<evidence type="ECO:0000313" key="3">
    <source>
        <dbReference type="Proteomes" id="UP000245380"/>
    </source>
</evidence>
<dbReference type="PANTHER" id="PTHR23076">
    <property type="entry name" value="METALLOPROTEASE M41 FTSH"/>
    <property type="match status" value="1"/>
</dbReference>
<dbReference type="GO" id="GO:0004176">
    <property type="term" value="F:ATP-dependent peptidase activity"/>
    <property type="evidence" value="ECO:0007669"/>
    <property type="project" value="InterPro"/>
</dbReference>
<protein>
    <recommendedName>
        <fullName evidence="1">Peptidase M41 domain-containing protein</fullName>
    </recommendedName>
</protein>
<gene>
    <name evidence="2" type="ORF">BM613_13275</name>
</gene>
<dbReference type="RefSeq" id="WP_181363172.1">
    <property type="nucleotide sequence ID" value="NZ_MPDK01000039.1"/>
</dbReference>
<organism evidence="2 3">
    <name type="scientific">Sulfoacidibacillus thermotolerans</name>
    <name type="common">Acidibacillus sulfuroxidans</name>
    <dbReference type="NCBI Taxonomy" id="1765684"/>
    <lineage>
        <taxon>Bacteria</taxon>
        <taxon>Bacillati</taxon>
        <taxon>Bacillota</taxon>
        <taxon>Bacilli</taxon>
        <taxon>Bacillales</taxon>
        <taxon>Alicyclobacillaceae</taxon>
        <taxon>Sulfoacidibacillus</taxon>
    </lineage>
</organism>
<dbReference type="Pfam" id="PF01434">
    <property type="entry name" value="Peptidase_M41"/>
    <property type="match status" value="1"/>
</dbReference>
<sequence>MLKTKSELEREIQILLGGLIAEKQEFGEHSTGAANDLERASEIAREMLSKFGMENRLVVEKEPSSDAVEVVLQRLYAQSRRCLEEHATFHAWLAQEVEKEGVLSGDVVQAKFNELLSSKNSYPAPSH</sequence>
<dbReference type="GO" id="GO:0004222">
    <property type="term" value="F:metalloendopeptidase activity"/>
    <property type="evidence" value="ECO:0007669"/>
    <property type="project" value="InterPro"/>
</dbReference>
<proteinExistence type="predicted"/>
<dbReference type="PANTHER" id="PTHR23076:SF110">
    <property type="entry name" value="INACTIVE ATP-DEPENDENT ZINC METALLOPROTEASE FTSHI 3, CHLOROPLASTIC-RELATED"/>
    <property type="match status" value="1"/>
</dbReference>